<dbReference type="PROSITE" id="PS50056">
    <property type="entry name" value="TYR_PHOSPHATASE_2"/>
    <property type="match status" value="1"/>
</dbReference>
<feature type="compositionally biased region" description="Polar residues" evidence="1">
    <location>
        <begin position="239"/>
        <end position="250"/>
    </location>
</feature>
<accession>A0ABQ7GJ47</accession>
<reference evidence="4" key="1">
    <citation type="submission" date="2017-08" db="EMBL/GenBank/DDBJ databases">
        <authorList>
            <person name="Polle J.E."/>
            <person name="Barry K."/>
            <person name="Cushman J."/>
            <person name="Schmutz J."/>
            <person name="Tran D."/>
            <person name="Hathwaick L.T."/>
            <person name="Yim W.C."/>
            <person name="Jenkins J."/>
            <person name="Mckie-Krisberg Z.M."/>
            <person name="Prochnik S."/>
            <person name="Lindquist E."/>
            <person name="Dockter R.B."/>
            <person name="Adam C."/>
            <person name="Molina H."/>
            <person name="Bunkerborg J."/>
            <person name="Jin E."/>
            <person name="Buchheim M."/>
            <person name="Magnuson J."/>
        </authorList>
    </citation>
    <scope>NUCLEOTIDE SEQUENCE</scope>
    <source>
        <strain evidence="4">CCAP 19/18</strain>
    </source>
</reference>
<dbReference type="PANTHER" id="PTHR47216:SF4">
    <property type="entry name" value="OS01G0859400 PROTEIN"/>
    <property type="match status" value="1"/>
</dbReference>
<feature type="transmembrane region" description="Helical" evidence="2">
    <location>
        <begin position="34"/>
        <end position="51"/>
    </location>
</feature>
<dbReference type="InterPro" id="IPR000387">
    <property type="entry name" value="Tyr_Pase_dom"/>
</dbReference>
<dbReference type="PANTHER" id="PTHR47216">
    <property type="match status" value="1"/>
</dbReference>
<comment type="caution">
    <text evidence="4">The sequence shown here is derived from an EMBL/GenBank/DDBJ whole genome shotgun (WGS) entry which is preliminary data.</text>
</comment>
<dbReference type="PROSITE" id="PS00383">
    <property type="entry name" value="TYR_PHOSPHATASE_1"/>
    <property type="match status" value="1"/>
</dbReference>
<dbReference type="Proteomes" id="UP000815325">
    <property type="component" value="Unassembled WGS sequence"/>
</dbReference>
<evidence type="ECO:0000256" key="2">
    <source>
        <dbReference type="SAM" id="Phobius"/>
    </source>
</evidence>
<evidence type="ECO:0000313" key="5">
    <source>
        <dbReference type="Proteomes" id="UP000815325"/>
    </source>
</evidence>
<keyword evidence="2" id="KW-1133">Transmembrane helix</keyword>
<dbReference type="Gene3D" id="3.90.190.10">
    <property type="entry name" value="Protein tyrosine phosphatase superfamily"/>
    <property type="match status" value="1"/>
</dbReference>
<dbReference type="InterPro" id="IPR016130">
    <property type="entry name" value="Tyr_Pase_AS"/>
</dbReference>
<keyword evidence="5" id="KW-1185">Reference proteome</keyword>
<evidence type="ECO:0000313" key="4">
    <source>
        <dbReference type="EMBL" id="KAF5834634.1"/>
    </source>
</evidence>
<name>A0ABQ7GJ47_DUNSA</name>
<dbReference type="EMBL" id="MU069745">
    <property type="protein sequence ID" value="KAF5834634.1"/>
    <property type="molecule type" value="Genomic_DNA"/>
</dbReference>
<gene>
    <name evidence="4" type="ORF">DUNSADRAFT_8642</name>
</gene>
<organism evidence="4 5">
    <name type="scientific">Dunaliella salina</name>
    <name type="common">Green alga</name>
    <name type="synonym">Protococcus salinus</name>
    <dbReference type="NCBI Taxonomy" id="3046"/>
    <lineage>
        <taxon>Eukaryota</taxon>
        <taxon>Viridiplantae</taxon>
        <taxon>Chlorophyta</taxon>
        <taxon>core chlorophytes</taxon>
        <taxon>Chlorophyceae</taxon>
        <taxon>CS clade</taxon>
        <taxon>Chlamydomonadales</taxon>
        <taxon>Dunaliellaceae</taxon>
        <taxon>Dunaliella</taxon>
    </lineage>
</organism>
<dbReference type="InterPro" id="IPR000340">
    <property type="entry name" value="Dual-sp_phosphatase_cat-dom"/>
</dbReference>
<dbReference type="InterPro" id="IPR029021">
    <property type="entry name" value="Prot-tyrosine_phosphatase-like"/>
</dbReference>
<keyword evidence="2" id="KW-0472">Membrane</keyword>
<protein>
    <submittedName>
        <fullName evidence="4">Protein-tyrosine phosphatase-like protein</fullName>
    </submittedName>
</protein>
<feature type="region of interest" description="Disordered" evidence="1">
    <location>
        <begin position="225"/>
        <end position="255"/>
    </location>
</feature>
<sequence>MGLSFIVACASLPPSLWALFRLFLNGFGPSSLDFWLALWTALVGFTVAFCASEPYCSKTTWLLGKSPQHGTIPYWSFFVFAPYHLGLRIKLWAARKLFLTSEPLHNKVLPGWFIGGWPSSPNHLPPGRPSVLDLTCELPRTHTNRYMCIPVWDTRVPSLPQIDEGVDWALKEYQRNGAVYVHCAHGHGRSAMLLSGCLLKSGEALSLDHAVTIMTKVRPRVKLSSRQRRQMEKWAELRTGQQAQPKNSRGASMDVNATAAGAASGLRRVASEMDTTV</sequence>
<dbReference type="Pfam" id="PF00782">
    <property type="entry name" value="DSPc"/>
    <property type="match status" value="1"/>
</dbReference>
<evidence type="ECO:0000256" key="1">
    <source>
        <dbReference type="SAM" id="MobiDB-lite"/>
    </source>
</evidence>
<keyword evidence="2" id="KW-0812">Transmembrane</keyword>
<proteinExistence type="predicted"/>
<dbReference type="CDD" id="cd14527">
    <property type="entry name" value="DSP_bac"/>
    <property type="match status" value="1"/>
</dbReference>
<dbReference type="SUPFAM" id="SSF52799">
    <property type="entry name" value="(Phosphotyrosine protein) phosphatases II"/>
    <property type="match status" value="1"/>
</dbReference>
<evidence type="ECO:0000259" key="3">
    <source>
        <dbReference type="PROSITE" id="PS50056"/>
    </source>
</evidence>
<feature type="domain" description="Tyrosine specific protein phosphatases" evidence="3">
    <location>
        <begin position="160"/>
        <end position="229"/>
    </location>
</feature>